<dbReference type="InterPro" id="IPR023780">
    <property type="entry name" value="Chromo_domain"/>
</dbReference>
<comment type="subcellular location">
    <subcellularLocation>
        <location evidence="1">Nucleus</location>
    </subcellularLocation>
</comment>
<dbReference type="InterPro" id="IPR000953">
    <property type="entry name" value="Chromo/chromo_shadow_dom"/>
</dbReference>
<dbReference type="InterPro" id="IPR008906">
    <property type="entry name" value="HATC_C_dom"/>
</dbReference>
<organism evidence="8 9">
    <name type="scientific">Cymbomonas tetramitiformis</name>
    <dbReference type="NCBI Taxonomy" id="36881"/>
    <lineage>
        <taxon>Eukaryota</taxon>
        <taxon>Viridiplantae</taxon>
        <taxon>Chlorophyta</taxon>
        <taxon>Pyramimonadophyceae</taxon>
        <taxon>Pyramimonadales</taxon>
        <taxon>Pyramimonadaceae</taxon>
        <taxon>Cymbomonas</taxon>
    </lineage>
</organism>
<gene>
    <name evidence="8" type="ORF">CYMTET_7877</name>
</gene>
<evidence type="ECO:0000256" key="2">
    <source>
        <dbReference type="ARBA" id="ARBA00022723"/>
    </source>
</evidence>
<dbReference type="SMART" id="SM00298">
    <property type="entry name" value="CHROMO"/>
    <property type="match status" value="1"/>
</dbReference>
<dbReference type="InterPro" id="IPR052035">
    <property type="entry name" value="ZnF_BED_domain_contain"/>
</dbReference>
<dbReference type="Pfam" id="PF00385">
    <property type="entry name" value="Chromo"/>
    <property type="match status" value="1"/>
</dbReference>
<keyword evidence="3" id="KW-0863">Zinc-finger</keyword>
<evidence type="ECO:0000256" key="5">
    <source>
        <dbReference type="ARBA" id="ARBA00023242"/>
    </source>
</evidence>
<evidence type="ECO:0000259" key="7">
    <source>
        <dbReference type="PROSITE" id="PS50013"/>
    </source>
</evidence>
<dbReference type="SUPFAM" id="SSF53098">
    <property type="entry name" value="Ribonuclease H-like"/>
    <property type="match status" value="1"/>
</dbReference>
<dbReference type="CDD" id="cd00024">
    <property type="entry name" value="CD_CSD"/>
    <property type="match status" value="1"/>
</dbReference>
<dbReference type="PROSITE" id="PS00598">
    <property type="entry name" value="CHROMO_1"/>
    <property type="match status" value="1"/>
</dbReference>
<reference evidence="8 9" key="1">
    <citation type="journal article" date="2015" name="Genome Biol. Evol.">
        <title>Comparative Genomics of a Bacterivorous Green Alga Reveals Evolutionary Causalities and Consequences of Phago-Mixotrophic Mode of Nutrition.</title>
        <authorList>
            <person name="Burns J.A."/>
            <person name="Paasch A."/>
            <person name="Narechania A."/>
            <person name="Kim E."/>
        </authorList>
    </citation>
    <scope>NUCLEOTIDE SEQUENCE [LARGE SCALE GENOMIC DNA]</scope>
    <source>
        <strain evidence="8 9">PLY_AMNH</strain>
    </source>
</reference>
<dbReference type="GO" id="GO:0046983">
    <property type="term" value="F:protein dimerization activity"/>
    <property type="evidence" value="ECO:0007669"/>
    <property type="project" value="InterPro"/>
</dbReference>
<sequence>MVSSAIRKRAANLSKAKRAALPALKPRGTGDVKRTPKFELEHTQMFDEYFIVDHVVAERLTNKDDGKKYPEFFIKWLGYADKYNTWEPLSNLAGLKNDIAQFRKDKAAALDAERVRREEELVTKTQVDADAGVSAAQETVEFDADADTFRPAKRGRRTASCWDFYSEKCDVPGYTAFYAHSANTTNVWTHLSKARKDECCLAIRADQGSEGPSDPDGDGGDGDSANNAVQADMKAYGPNLGTRGNIFFNHGCNKNPTVSLELKHEELAPSVRKGREALHTDYCKRYFEDLPLTELEDLCVATMLDPRFKNFDFEGMARFDSGKLTRERSVAWLRAAWIADWKVKEVETVGKKVEEKEQHVVGAFMQRRLKSVPMQAVQIPVDRDELDQYLALPQEDHLDPAFDLLAYWRRQSAVVPNVARMARQFLAPPATTAGVERVFSRVGRMHGDLQKAVARDFEALSESGGETVSV</sequence>
<name>A0AAE0GUM7_9CHLO</name>
<evidence type="ECO:0000256" key="4">
    <source>
        <dbReference type="ARBA" id="ARBA00022833"/>
    </source>
</evidence>
<dbReference type="InterPro" id="IPR016197">
    <property type="entry name" value="Chromo-like_dom_sf"/>
</dbReference>
<dbReference type="Pfam" id="PF05699">
    <property type="entry name" value="Dimer_Tnp_hAT"/>
    <property type="match status" value="1"/>
</dbReference>
<keyword evidence="5" id="KW-0539">Nucleus</keyword>
<dbReference type="PANTHER" id="PTHR46481">
    <property type="entry name" value="ZINC FINGER BED DOMAIN-CONTAINING PROTEIN 4"/>
    <property type="match status" value="1"/>
</dbReference>
<dbReference type="InterPro" id="IPR012337">
    <property type="entry name" value="RNaseH-like_sf"/>
</dbReference>
<dbReference type="AlphaFoldDB" id="A0AAE0GUM7"/>
<evidence type="ECO:0000313" key="8">
    <source>
        <dbReference type="EMBL" id="KAK3284472.1"/>
    </source>
</evidence>
<evidence type="ECO:0000256" key="6">
    <source>
        <dbReference type="SAM" id="MobiDB-lite"/>
    </source>
</evidence>
<feature type="region of interest" description="Disordered" evidence="6">
    <location>
        <begin position="206"/>
        <end position="227"/>
    </location>
</feature>
<comment type="caution">
    <text evidence="8">The sequence shown here is derived from an EMBL/GenBank/DDBJ whole genome shotgun (WGS) entry which is preliminary data.</text>
</comment>
<proteinExistence type="predicted"/>
<evidence type="ECO:0000256" key="1">
    <source>
        <dbReference type="ARBA" id="ARBA00004123"/>
    </source>
</evidence>
<dbReference type="SUPFAM" id="SSF54160">
    <property type="entry name" value="Chromo domain-like"/>
    <property type="match status" value="1"/>
</dbReference>
<dbReference type="EMBL" id="LGRX02002274">
    <property type="protein sequence ID" value="KAK3284472.1"/>
    <property type="molecule type" value="Genomic_DNA"/>
</dbReference>
<evidence type="ECO:0000256" key="3">
    <source>
        <dbReference type="ARBA" id="ARBA00022771"/>
    </source>
</evidence>
<dbReference type="Gene3D" id="2.40.50.40">
    <property type="match status" value="1"/>
</dbReference>
<keyword evidence="9" id="KW-1185">Reference proteome</keyword>
<dbReference type="GO" id="GO:0008270">
    <property type="term" value="F:zinc ion binding"/>
    <property type="evidence" value="ECO:0007669"/>
    <property type="project" value="UniProtKB-KW"/>
</dbReference>
<dbReference type="PROSITE" id="PS50013">
    <property type="entry name" value="CHROMO_2"/>
    <property type="match status" value="1"/>
</dbReference>
<dbReference type="InterPro" id="IPR023779">
    <property type="entry name" value="Chromodomain_CS"/>
</dbReference>
<dbReference type="GO" id="GO:0005634">
    <property type="term" value="C:nucleus"/>
    <property type="evidence" value="ECO:0007669"/>
    <property type="project" value="UniProtKB-SubCell"/>
</dbReference>
<keyword evidence="2" id="KW-0479">Metal-binding</keyword>
<accession>A0AAE0GUM7</accession>
<evidence type="ECO:0000313" key="9">
    <source>
        <dbReference type="Proteomes" id="UP001190700"/>
    </source>
</evidence>
<protein>
    <recommendedName>
        <fullName evidence="7">Chromo domain-containing protein</fullName>
    </recommendedName>
</protein>
<keyword evidence="4" id="KW-0862">Zinc</keyword>
<dbReference type="Proteomes" id="UP001190700">
    <property type="component" value="Unassembled WGS sequence"/>
</dbReference>
<dbReference type="PANTHER" id="PTHR46481:SF10">
    <property type="entry name" value="ZINC FINGER BED DOMAIN-CONTAINING PROTEIN 39"/>
    <property type="match status" value="1"/>
</dbReference>
<feature type="domain" description="Chromo" evidence="7">
    <location>
        <begin position="55"/>
        <end position="114"/>
    </location>
</feature>